<evidence type="ECO:0000259" key="2">
    <source>
        <dbReference type="Pfam" id="PF22725"/>
    </source>
</evidence>
<dbReference type="Proteomes" id="UP000290932">
    <property type="component" value="Unassembled WGS sequence"/>
</dbReference>
<dbReference type="Gene3D" id="3.40.50.720">
    <property type="entry name" value="NAD(P)-binding Rossmann-like Domain"/>
    <property type="match status" value="1"/>
</dbReference>
<dbReference type="Gene3D" id="3.30.360.10">
    <property type="entry name" value="Dihydrodipicolinate Reductase, domain 2"/>
    <property type="match status" value="1"/>
</dbReference>
<dbReference type="SUPFAM" id="SSF51735">
    <property type="entry name" value="NAD(P)-binding Rossmann-fold domains"/>
    <property type="match status" value="1"/>
</dbReference>
<dbReference type="GO" id="GO:0000166">
    <property type="term" value="F:nucleotide binding"/>
    <property type="evidence" value="ECO:0007669"/>
    <property type="project" value="InterPro"/>
</dbReference>
<dbReference type="Pfam" id="PF01408">
    <property type="entry name" value="GFO_IDH_MocA"/>
    <property type="match status" value="1"/>
</dbReference>
<dbReference type="EMBL" id="LHQS01000002">
    <property type="protein sequence ID" value="RXE55923.1"/>
    <property type="molecule type" value="Genomic_DNA"/>
</dbReference>
<dbReference type="InterPro" id="IPR036291">
    <property type="entry name" value="NAD(P)-bd_dom_sf"/>
</dbReference>
<evidence type="ECO:0000313" key="3">
    <source>
        <dbReference type="EMBL" id="RXE55923.1"/>
    </source>
</evidence>
<dbReference type="RefSeq" id="WP_128693638.1">
    <property type="nucleotide sequence ID" value="NZ_LHQS01000002.1"/>
</dbReference>
<dbReference type="PANTHER" id="PTHR43377">
    <property type="entry name" value="BILIVERDIN REDUCTASE A"/>
    <property type="match status" value="1"/>
</dbReference>
<evidence type="ECO:0000259" key="1">
    <source>
        <dbReference type="Pfam" id="PF01408"/>
    </source>
</evidence>
<proteinExistence type="predicted"/>
<dbReference type="AlphaFoldDB" id="A0A498GZX1"/>
<dbReference type="InterPro" id="IPR051450">
    <property type="entry name" value="Gfo/Idh/MocA_Oxidoreductases"/>
</dbReference>
<accession>A0A498GZX1</accession>
<dbReference type="InterPro" id="IPR000683">
    <property type="entry name" value="Gfo/Idh/MocA-like_OxRdtase_N"/>
</dbReference>
<sequence>MSKTINVGIVGMGKMGIMHAGLLNALENVQVRAVADTQDLILNFIGQQFPAIQTYKDYADMLTNEQLDLVFITTPTSFHTKIGLDCIKAGTPFFVEKPLGISAKDCVPLIEAVSSKPVINMIGYSKRYVDTFRKAKEIIENGSLGELTYFNATMYVSQLFSKGKGWRYKKEASGGGVLNTLATHLVDLLLWYFGHVTSVEGNTKSYYSKDVEDFVHAYIQFENGLEGYLDTSWSVRNYRLPEIKIEVHGEKGMLTVTEEYVKYYSDDTARWTTLFKQDLYTGVEFDLGGPEYTLEDEHIIDCVRNNKHTDVSIFEGYKVQRVIDAIYRSAEERRAIPGDSI</sequence>
<gene>
    <name evidence="3" type="ORF">ABH15_06865</name>
</gene>
<keyword evidence="4" id="KW-1185">Reference proteome</keyword>
<dbReference type="PANTHER" id="PTHR43377:SF1">
    <property type="entry name" value="BILIVERDIN REDUCTASE A"/>
    <property type="match status" value="1"/>
</dbReference>
<protein>
    <recommendedName>
        <fullName evidence="5">Oxidoreductase</fullName>
    </recommendedName>
</protein>
<comment type="caution">
    <text evidence="3">The sequence shown here is derived from an EMBL/GenBank/DDBJ whole genome shotgun (WGS) entry which is preliminary data.</text>
</comment>
<dbReference type="Pfam" id="PF22725">
    <property type="entry name" value="GFO_IDH_MocA_C3"/>
    <property type="match status" value="1"/>
</dbReference>
<dbReference type="SUPFAM" id="SSF55347">
    <property type="entry name" value="Glyceraldehyde-3-phosphate dehydrogenase-like, C-terminal domain"/>
    <property type="match status" value="1"/>
</dbReference>
<evidence type="ECO:0008006" key="5">
    <source>
        <dbReference type="Google" id="ProtNLM"/>
    </source>
</evidence>
<dbReference type="OrthoDB" id="25239at2157"/>
<feature type="domain" description="GFO/IDH/MocA-like oxidoreductase" evidence="2">
    <location>
        <begin position="132"/>
        <end position="254"/>
    </location>
</feature>
<name>A0A498GZX1_9EURY</name>
<feature type="domain" description="Gfo/Idh/MocA-like oxidoreductase N-terminal" evidence="1">
    <location>
        <begin position="5"/>
        <end position="124"/>
    </location>
</feature>
<evidence type="ECO:0000313" key="4">
    <source>
        <dbReference type="Proteomes" id="UP000290932"/>
    </source>
</evidence>
<organism evidence="3 4">
    <name type="scientific">Methanoculleus taiwanensis</name>
    <dbReference type="NCBI Taxonomy" id="1550565"/>
    <lineage>
        <taxon>Archaea</taxon>
        <taxon>Methanobacteriati</taxon>
        <taxon>Methanobacteriota</taxon>
        <taxon>Stenosarchaea group</taxon>
        <taxon>Methanomicrobia</taxon>
        <taxon>Methanomicrobiales</taxon>
        <taxon>Methanomicrobiaceae</taxon>
        <taxon>Methanoculleus</taxon>
    </lineage>
</organism>
<reference evidence="3 4" key="1">
    <citation type="journal article" date="2015" name="Int. J. Syst. Evol. Microbiol.">
        <title>Methanoculleus taiwanensis sp. nov., a methanogen isolated from deep marine sediment at the deformation front area near Taiwan.</title>
        <authorList>
            <person name="Weng C.Y."/>
            <person name="Chen S.C."/>
            <person name="Lai M.C."/>
            <person name="Wu S.Y."/>
            <person name="Lin S."/>
            <person name="Yang T.F."/>
            <person name="Chen P.C."/>
        </authorList>
    </citation>
    <scope>NUCLEOTIDE SEQUENCE [LARGE SCALE GENOMIC DNA]</scope>
    <source>
        <strain evidence="3 4">CYW4</strain>
    </source>
</reference>
<dbReference type="InterPro" id="IPR055170">
    <property type="entry name" value="GFO_IDH_MocA-like_dom"/>
</dbReference>